<dbReference type="STRING" id="1302690.BUE76_10915"/>
<dbReference type="EMBL" id="FQUO01000015">
    <property type="protein sequence ID" value="SHF99329.1"/>
    <property type="molecule type" value="Genomic_DNA"/>
</dbReference>
<keyword evidence="1" id="KW-1133">Transmembrane helix</keyword>
<dbReference type="Proteomes" id="UP000184368">
    <property type="component" value="Unassembled WGS sequence"/>
</dbReference>
<gene>
    <name evidence="2" type="ORF">SAMN05444008_115123</name>
</gene>
<feature type="transmembrane region" description="Helical" evidence="1">
    <location>
        <begin position="162"/>
        <end position="183"/>
    </location>
</feature>
<sequence>MFQQLQDYLFQYKTVAIPGVGTFEVIDRPASLDVANQLLLPPSYAIQFSRQAAVPRHQLQALAAGFDNNAESAEAALSQFGTTLQQQLQQAPLAWQGVGALEWSGSQVQFVPTTVDGMLSAVPAQRVLRENVTHTVLVGEQEMRYTADEYEATLQQDKPRDWFLIIGWIIALVSILFLLYHFYLNNWAPHASGLRQKPAVSEMPVQYK</sequence>
<keyword evidence="3" id="KW-1185">Reference proteome</keyword>
<evidence type="ECO:0000256" key="1">
    <source>
        <dbReference type="SAM" id="Phobius"/>
    </source>
</evidence>
<evidence type="ECO:0000313" key="2">
    <source>
        <dbReference type="EMBL" id="SHF99329.1"/>
    </source>
</evidence>
<evidence type="ECO:0000313" key="3">
    <source>
        <dbReference type="Proteomes" id="UP000184368"/>
    </source>
</evidence>
<dbReference type="AlphaFoldDB" id="A0A1M5G6I8"/>
<dbReference type="RefSeq" id="WP_073046131.1">
    <property type="nucleotide sequence ID" value="NZ_FQUO01000015.1"/>
</dbReference>
<organism evidence="2 3">
    <name type="scientific">Cnuella takakiae</name>
    <dbReference type="NCBI Taxonomy" id="1302690"/>
    <lineage>
        <taxon>Bacteria</taxon>
        <taxon>Pseudomonadati</taxon>
        <taxon>Bacteroidota</taxon>
        <taxon>Chitinophagia</taxon>
        <taxon>Chitinophagales</taxon>
        <taxon>Chitinophagaceae</taxon>
        <taxon>Cnuella</taxon>
    </lineage>
</organism>
<proteinExistence type="predicted"/>
<dbReference type="OrthoDB" id="664124at2"/>
<protein>
    <submittedName>
        <fullName evidence="2">Uncharacterized protein</fullName>
    </submittedName>
</protein>
<reference evidence="2 3" key="1">
    <citation type="submission" date="2016-11" db="EMBL/GenBank/DDBJ databases">
        <authorList>
            <person name="Jaros S."/>
            <person name="Januszkiewicz K."/>
            <person name="Wedrychowicz H."/>
        </authorList>
    </citation>
    <scope>NUCLEOTIDE SEQUENCE [LARGE SCALE GENOMIC DNA]</scope>
    <source>
        <strain evidence="2 3">DSM 26897</strain>
    </source>
</reference>
<name>A0A1M5G6I8_9BACT</name>
<keyword evidence="1" id="KW-0812">Transmembrane</keyword>
<accession>A0A1M5G6I8</accession>
<keyword evidence="1" id="KW-0472">Membrane</keyword>